<dbReference type="Gene3D" id="3.30.420.10">
    <property type="entry name" value="Ribonuclease H-like superfamily/Ribonuclease H"/>
    <property type="match status" value="2"/>
</dbReference>
<dbReference type="GO" id="GO:0000175">
    <property type="term" value="F:3'-5'-RNA exonuclease activity"/>
    <property type="evidence" value="ECO:0007669"/>
    <property type="project" value="TreeGrafter"/>
</dbReference>
<keyword evidence="2" id="KW-0472">Membrane</keyword>
<comment type="caution">
    <text evidence="3">The sequence shown here is derived from an EMBL/GenBank/DDBJ whole genome shotgun (WGS) entry which is preliminary data.</text>
</comment>
<sequence length="534" mass="62268">MKDVNKFNLDTIYPQLEKEAKNCSYISIDCEFSYLPANGYQNSLFDDAHQRYLKLRENLRESVPLQIGITIFTFVRDLKKYDASLYRFSIVPRSFGPLQKLIPFKTSNIQFLCNNKFDFNKCFYEGLSYLNRSEEALIRKLFSRGSLMESIDNSLDYNDKDNVQARSSAIALWLMNSSPGDTYDIIVDSQDIAYRYFIHNAIRQRFINTWTFDGEDKCKIIVKHLKEEDKKMYELNEEDPTRIENLIESLLGFSRIFRLLTKIKKPLVGHNLLLDLLIMYNQFHQDLPDSYTAFKNELHGLFPVIYDTKLMAFELQKLLKKEFVHDTSLGKLYSSLQDKEGLIFEPLIVLKINSESIDEDQRLHDAGWDSYFTGFCFIKLAYYLMNSQNCFNSMRIITFKESLNSIAFLANKIGIARASIPFLNLCGSDPISKRPPVLHVSWKNGNPVKKHEIDGLFDKYGLIHKREYYNSLLVATTNFGSYKDILRDFNRHKDLKVETFSLFRHNKGIRLALCVGAILFPICLTLLYSHKSHK</sequence>
<dbReference type="InterPro" id="IPR006941">
    <property type="entry name" value="RNase_CAF1"/>
</dbReference>
<dbReference type="EMBL" id="JAPXFL010000001">
    <property type="protein sequence ID" value="KAK9512210.1"/>
    <property type="molecule type" value="Genomic_DNA"/>
</dbReference>
<dbReference type="GO" id="GO:1990431">
    <property type="term" value="P:priRNA 3'-end processing"/>
    <property type="evidence" value="ECO:0007669"/>
    <property type="project" value="TreeGrafter"/>
</dbReference>
<name>A0AAW1DQD4_9HEMI</name>
<dbReference type="Pfam" id="PF04857">
    <property type="entry name" value="CAF1"/>
    <property type="match status" value="1"/>
</dbReference>
<dbReference type="GO" id="GO:0005634">
    <property type="term" value="C:nucleus"/>
    <property type="evidence" value="ECO:0007669"/>
    <property type="project" value="TreeGrafter"/>
</dbReference>
<dbReference type="PANTHER" id="PTHR15092:SF22">
    <property type="entry name" value="POLY(A)-SPECIFIC RIBONUCLEASE PNLDC1"/>
    <property type="match status" value="1"/>
</dbReference>
<dbReference type="GO" id="GO:0005783">
    <property type="term" value="C:endoplasmic reticulum"/>
    <property type="evidence" value="ECO:0007669"/>
    <property type="project" value="TreeGrafter"/>
</dbReference>
<dbReference type="GO" id="GO:0000289">
    <property type="term" value="P:nuclear-transcribed mRNA poly(A) tail shortening"/>
    <property type="evidence" value="ECO:0007669"/>
    <property type="project" value="TreeGrafter"/>
</dbReference>
<feature type="transmembrane region" description="Helical" evidence="2">
    <location>
        <begin position="509"/>
        <end position="528"/>
    </location>
</feature>
<gene>
    <name evidence="3" type="ORF">O3M35_000679</name>
</gene>
<keyword evidence="2" id="KW-0812">Transmembrane</keyword>
<keyword evidence="4" id="KW-1185">Reference proteome</keyword>
<dbReference type="InterPro" id="IPR036397">
    <property type="entry name" value="RNaseH_sf"/>
</dbReference>
<reference evidence="3 4" key="1">
    <citation type="submission" date="2022-12" db="EMBL/GenBank/DDBJ databases">
        <title>Chromosome-level genome assembly of true bugs.</title>
        <authorList>
            <person name="Ma L."/>
            <person name="Li H."/>
        </authorList>
    </citation>
    <scope>NUCLEOTIDE SEQUENCE [LARGE SCALE GENOMIC DNA]</scope>
    <source>
        <strain evidence="3">Lab_2022b</strain>
    </source>
</reference>
<organism evidence="3 4">
    <name type="scientific">Rhynocoris fuscipes</name>
    <dbReference type="NCBI Taxonomy" id="488301"/>
    <lineage>
        <taxon>Eukaryota</taxon>
        <taxon>Metazoa</taxon>
        <taxon>Ecdysozoa</taxon>
        <taxon>Arthropoda</taxon>
        <taxon>Hexapoda</taxon>
        <taxon>Insecta</taxon>
        <taxon>Pterygota</taxon>
        <taxon>Neoptera</taxon>
        <taxon>Paraneoptera</taxon>
        <taxon>Hemiptera</taxon>
        <taxon>Heteroptera</taxon>
        <taxon>Panheteroptera</taxon>
        <taxon>Cimicomorpha</taxon>
        <taxon>Reduviidae</taxon>
        <taxon>Harpactorinae</taxon>
        <taxon>Harpactorini</taxon>
        <taxon>Rhynocoris</taxon>
    </lineage>
</organism>
<protein>
    <submittedName>
        <fullName evidence="3">Uncharacterized protein</fullName>
    </submittedName>
</protein>
<accession>A0AAW1DQD4</accession>
<dbReference type="InterPro" id="IPR012337">
    <property type="entry name" value="RNaseH-like_sf"/>
</dbReference>
<dbReference type="SUPFAM" id="SSF53098">
    <property type="entry name" value="Ribonuclease H-like"/>
    <property type="match status" value="1"/>
</dbReference>
<dbReference type="GO" id="GO:1990432">
    <property type="term" value="P:siRNA 3'-end processing"/>
    <property type="evidence" value="ECO:0007669"/>
    <property type="project" value="TreeGrafter"/>
</dbReference>
<evidence type="ECO:0000256" key="1">
    <source>
        <dbReference type="ARBA" id="ARBA00008372"/>
    </source>
</evidence>
<proteinExistence type="inferred from homology"/>
<dbReference type="InterPro" id="IPR051181">
    <property type="entry name" value="CAF1_poly(A)_ribonucleases"/>
</dbReference>
<evidence type="ECO:0000313" key="3">
    <source>
        <dbReference type="EMBL" id="KAK9512210.1"/>
    </source>
</evidence>
<evidence type="ECO:0000313" key="4">
    <source>
        <dbReference type="Proteomes" id="UP001461498"/>
    </source>
</evidence>
<dbReference type="AlphaFoldDB" id="A0AAW1DQD4"/>
<keyword evidence="2" id="KW-1133">Transmembrane helix</keyword>
<comment type="similarity">
    <text evidence="1">Belongs to the CAF1 family.</text>
</comment>
<evidence type="ECO:0000256" key="2">
    <source>
        <dbReference type="SAM" id="Phobius"/>
    </source>
</evidence>
<dbReference type="PANTHER" id="PTHR15092">
    <property type="entry name" value="POLY A -SPECIFIC RIBONUCLEASE/TARGET OF EGR1, MEMBER 1"/>
    <property type="match status" value="1"/>
</dbReference>
<dbReference type="Proteomes" id="UP001461498">
    <property type="component" value="Unassembled WGS sequence"/>
</dbReference>
<dbReference type="GO" id="GO:0003723">
    <property type="term" value="F:RNA binding"/>
    <property type="evidence" value="ECO:0007669"/>
    <property type="project" value="TreeGrafter"/>
</dbReference>